<dbReference type="GO" id="GO:0031177">
    <property type="term" value="F:phosphopantetheine binding"/>
    <property type="evidence" value="ECO:0007669"/>
    <property type="project" value="InterPro"/>
</dbReference>
<dbReference type="InterPro" id="IPR045851">
    <property type="entry name" value="AMP-bd_C_sf"/>
</dbReference>
<evidence type="ECO:0000256" key="3">
    <source>
        <dbReference type="ARBA" id="ARBA00022450"/>
    </source>
</evidence>
<dbReference type="Gene3D" id="3.30.559.30">
    <property type="entry name" value="Nonribosomal peptide synthetase, condensation domain"/>
    <property type="match status" value="2"/>
</dbReference>
<comment type="cofactor">
    <cofactor evidence="1">
        <name>pantetheine 4'-phosphate</name>
        <dbReference type="ChEBI" id="CHEBI:47942"/>
    </cofactor>
</comment>
<evidence type="ECO:0000313" key="9">
    <source>
        <dbReference type="Proteomes" id="UP000295578"/>
    </source>
</evidence>
<accession>A0A4R5BH55</accession>
<dbReference type="InterPro" id="IPR001242">
    <property type="entry name" value="Condensation_dom"/>
</dbReference>
<dbReference type="Gene3D" id="2.30.38.10">
    <property type="entry name" value="Luciferase, Domain 3"/>
    <property type="match status" value="1"/>
</dbReference>
<dbReference type="InterPro" id="IPR020806">
    <property type="entry name" value="PKS_PP-bd"/>
</dbReference>
<dbReference type="GO" id="GO:0005737">
    <property type="term" value="C:cytoplasm"/>
    <property type="evidence" value="ECO:0007669"/>
    <property type="project" value="TreeGrafter"/>
</dbReference>
<dbReference type="InterPro" id="IPR025110">
    <property type="entry name" value="AMP-bd_C"/>
</dbReference>
<protein>
    <submittedName>
        <fullName evidence="8">Amino acid adenylation domain-containing protein</fullName>
    </submittedName>
</protein>
<proteinExistence type="inferred from homology"/>
<dbReference type="InterPro" id="IPR036736">
    <property type="entry name" value="ACP-like_sf"/>
</dbReference>
<comment type="similarity">
    <text evidence="2">Belongs to the ATP-dependent AMP-binding enzyme family.</text>
</comment>
<dbReference type="PANTHER" id="PTHR45527">
    <property type="entry name" value="NONRIBOSOMAL PEPTIDE SYNTHETASE"/>
    <property type="match status" value="1"/>
</dbReference>
<dbReference type="InterPro" id="IPR000873">
    <property type="entry name" value="AMP-dep_synth/lig_dom"/>
</dbReference>
<dbReference type="RefSeq" id="WP_132198060.1">
    <property type="nucleotide sequence ID" value="NZ_SMKY01000057.1"/>
</dbReference>
<dbReference type="GO" id="GO:0044550">
    <property type="term" value="P:secondary metabolite biosynthetic process"/>
    <property type="evidence" value="ECO:0007669"/>
    <property type="project" value="UniProtKB-ARBA"/>
</dbReference>
<comment type="caution">
    <text evidence="8">The sequence shown here is derived from an EMBL/GenBank/DDBJ whole genome shotgun (WGS) entry which is preliminary data.</text>
</comment>
<dbReference type="GO" id="GO:0043041">
    <property type="term" value="P:amino acid activation for nonribosomal peptide biosynthetic process"/>
    <property type="evidence" value="ECO:0007669"/>
    <property type="project" value="TreeGrafter"/>
</dbReference>
<organism evidence="8 9">
    <name type="scientific">Actinomadura darangshiensis</name>
    <dbReference type="NCBI Taxonomy" id="705336"/>
    <lineage>
        <taxon>Bacteria</taxon>
        <taxon>Bacillati</taxon>
        <taxon>Actinomycetota</taxon>
        <taxon>Actinomycetes</taxon>
        <taxon>Streptosporangiales</taxon>
        <taxon>Thermomonosporaceae</taxon>
        <taxon>Actinomadura</taxon>
    </lineage>
</organism>
<dbReference type="FunFam" id="3.40.50.980:FF:000001">
    <property type="entry name" value="Non-ribosomal peptide synthetase"/>
    <property type="match status" value="1"/>
</dbReference>
<dbReference type="InterPro" id="IPR010060">
    <property type="entry name" value="NRPS_synth"/>
</dbReference>
<evidence type="ECO:0000313" key="8">
    <source>
        <dbReference type="EMBL" id="TDD83154.1"/>
    </source>
</evidence>
<dbReference type="PROSITE" id="PS00455">
    <property type="entry name" value="AMP_BINDING"/>
    <property type="match status" value="1"/>
</dbReference>
<keyword evidence="3" id="KW-0596">Phosphopantetheine</keyword>
<reference evidence="8 9" key="1">
    <citation type="submission" date="2019-03" db="EMBL/GenBank/DDBJ databases">
        <title>Draft genome sequences of novel Actinobacteria.</title>
        <authorList>
            <person name="Sahin N."/>
            <person name="Ay H."/>
            <person name="Saygin H."/>
        </authorList>
    </citation>
    <scope>NUCLEOTIDE SEQUENCE [LARGE SCALE GENOMIC DNA]</scope>
    <source>
        <strain evidence="8 9">DSM 45941</strain>
    </source>
</reference>
<dbReference type="Gene3D" id="3.30.300.30">
    <property type="match status" value="1"/>
</dbReference>
<dbReference type="FunFam" id="1.10.1200.10:FF:000005">
    <property type="entry name" value="Nonribosomal peptide synthetase 1"/>
    <property type="match status" value="1"/>
</dbReference>
<dbReference type="EMBL" id="SMKY01000057">
    <property type="protein sequence ID" value="TDD83154.1"/>
    <property type="molecule type" value="Genomic_DNA"/>
</dbReference>
<dbReference type="PANTHER" id="PTHR45527:SF1">
    <property type="entry name" value="FATTY ACID SYNTHASE"/>
    <property type="match status" value="1"/>
</dbReference>
<dbReference type="Gene3D" id="1.10.1200.10">
    <property type="entry name" value="ACP-like"/>
    <property type="match status" value="1"/>
</dbReference>
<keyword evidence="9" id="KW-1185">Reference proteome</keyword>
<dbReference type="InterPro" id="IPR010071">
    <property type="entry name" value="AA_adenyl_dom"/>
</dbReference>
<name>A0A4R5BH55_9ACTN</name>
<evidence type="ECO:0000259" key="7">
    <source>
        <dbReference type="PROSITE" id="PS50075"/>
    </source>
</evidence>
<dbReference type="SMART" id="SM00823">
    <property type="entry name" value="PKS_PP"/>
    <property type="match status" value="1"/>
</dbReference>
<dbReference type="InterPro" id="IPR023213">
    <property type="entry name" value="CAT-like_dom_sf"/>
</dbReference>
<dbReference type="OrthoDB" id="2472181at2"/>
<dbReference type="SUPFAM" id="SSF52777">
    <property type="entry name" value="CoA-dependent acyltransferases"/>
    <property type="match status" value="4"/>
</dbReference>
<dbReference type="GO" id="GO:0017000">
    <property type="term" value="P:antibiotic biosynthetic process"/>
    <property type="evidence" value="ECO:0007669"/>
    <property type="project" value="UniProtKB-KW"/>
</dbReference>
<dbReference type="CDD" id="cd12117">
    <property type="entry name" value="A_NRPS_Srf_like"/>
    <property type="match status" value="1"/>
</dbReference>
<evidence type="ECO:0000256" key="1">
    <source>
        <dbReference type="ARBA" id="ARBA00001957"/>
    </source>
</evidence>
<evidence type="ECO:0000256" key="6">
    <source>
        <dbReference type="ARBA" id="ARBA00023194"/>
    </source>
</evidence>
<evidence type="ECO:0000256" key="5">
    <source>
        <dbReference type="ARBA" id="ARBA00022737"/>
    </source>
</evidence>
<dbReference type="InterPro" id="IPR006162">
    <property type="entry name" value="Ppantetheine_attach_site"/>
</dbReference>
<dbReference type="Pfam" id="PF00501">
    <property type="entry name" value="AMP-binding"/>
    <property type="match status" value="1"/>
</dbReference>
<dbReference type="SUPFAM" id="SSF56801">
    <property type="entry name" value="Acetyl-CoA synthetase-like"/>
    <property type="match status" value="1"/>
</dbReference>
<feature type="domain" description="Carrier" evidence="7">
    <location>
        <begin position="976"/>
        <end position="1050"/>
    </location>
</feature>
<dbReference type="SUPFAM" id="SSF47336">
    <property type="entry name" value="ACP-like"/>
    <property type="match status" value="1"/>
</dbReference>
<dbReference type="GO" id="GO:0008610">
    <property type="term" value="P:lipid biosynthetic process"/>
    <property type="evidence" value="ECO:0007669"/>
    <property type="project" value="UniProtKB-ARBA"/>
</dbReference>
<evidence type="ECO:0000256" key="4">
    <source>
        <dbReference type="ARBA" id="ARBA00022553"/>
    </source>
</evidence>
<dbReference type="FunFam" id="3.30.300.30:FF:000010">
    <property type="entry name" value="Enterobactin synthetase component F"/>
    <property type="match status" value="1"/>
</dbReference>
<dbReference type="GO" id="GO:0003824">
    <property type="term" value="F:catalytic activity"/>
    <property type="evidence" value="ECO:0007669"/>
    <property type="project" value="InterPro"/>
</dbReference>
<dbReference type="NCBIfam" id="TIGR01720">
    <property type="entry name" value="NRPS-para261"/>
    <property type="match status" value="1"/>
</dbReference>
<gene>
    <name evidence="8" type="ORF">E1293_15315</name>
</gene>
<dbReference type="Gene3D" id="3.40.50.980">
    <property type="match status" value="2"/>
</dbReference>
<keyword evidence="5" id="KW-0677">Repeat</keyword>
<keyword evidence="6" id="KW-0045">Antibiotic biosynthesis</keyword>
<dbReference type="InterPro" id="IPR009081">
    <property type="entry name" value="PP-bd_ACP"/>
</dbReference>
<keyword evidence="4" id="KW-0597">Phosphoprotein</keyword>
<dbReference type="FunFam" id="2.30.38.10:FF:000001">
    <property type="entry name" value="Non-ribosomal peptide synthetase PvdI"/>
    <property type="match status" value="1"/>
</dbReference>
<dbReference type="Gene3D" id="3.30.559.10">
    <property type="entry name" value="Chloramphenicol acetyltransferase-like domain"/>
    <property type="match status" value="2"/>
</dbReference>
<dbReference type="Proteomes" id="UP000295578">
    <property type="component" value="Unassembled WGS sequence"/>
</dbReference>
<dbReference type="Pfam" id="PF13193">
    <property type="entry name" value="AMP-binding_C"/>
    <property type="match status" value="1"/>
</dbReference>
<dbReference type="CDD" id="cd19543">
    <property type="entry name" value="DCL_NRPS"/>
    <property type="match status" value="1"/>
</dbReference>
<dbReference type="PROSITE" id="PS50075">
    <property type="entry name" value="CARRIER"/>
    <property type="match status" value="1"/>
</dbReference>
<dbReference type="Pfam" id="PF00550">
    <property type="entry name" value="PP-binding"/>
    <property type="match status" value="1"/>
</dbReference>
<dbReference type="Pfam" id="PF00668">
    <property type="entry name" value="Condensation"/>
    <property type="match status" value="2"/>
</dbReference>
<evidence type="ECO:0000256" key="2">
    <source>
        <dbReference type="ARBA" id="ARBA00006432"/>
    </source>
</evidence>
<sequence length="1512" mass="164268">MADRIQDVYPLAPLQQGMLFHSIEAPAEAAGAYWAQEVGEYTIDPMDADAMRRSWELVMERHPVLRTGFVWEGVPEPLQVVHSEAALPFEELDWSGADDAEQQVRLEKLLAADRDAGFDLASPPLMRVRLIGRGGHRYWMVWTFHHICLDGWSIPIVVDEVQAAYDQLTSGTSSPALPPVRPYRDFIQWLAGRDAAEAGAFWRDHLAAFEAPTPLPVDRPATGHWSHDTHVLDLPAGVTRGLIDLSRRARVTLSTVVQAAWALLLSRYSRHGDVTFGLTVSGRPAQLSGMESMVGLFINTLPMHTTVRPDEPFIDWLRRLQDAQLAMQRFDYTPLAEIQKATRIPPGVSLFDSIIAFQNLPEGDLDEDEADPGDGAAVVDAFATVEQSRYPLMFSVDLEGALSLGVQFSTAAFDRATVERLLDQLRQALAAVAQTPGLLVRDVPLCSPEERRQIVEDWSAQPPQPFTRRTLTELFRDRVAAAPDARAVLCAGEELTYAELDRRANRVARWLRRNGVRPQDRVGLCFDRSVEFVIALLGVVEAGAAYVPLVPGLPDDRLRHMIGTAEVGVVVTGADRPAGLGSAGVRVLELAEADDGAATEPVEGTGTRPGSTAYVMFTSGSTGEPKGVEVTHEGVARAYQDPVARVVPDDVMSHLVPVSFDASTFEIWGALLNGATLAIATPRELEEIDIVSIMRRNEVTVAVVPTGLFHQAAELAPEAFAGLRMLLVGGDAMSTGHARKIKEQLPDLTVINAYGPTETTIACTVYDIDDGLPPGEGSVPIGRPLAGTGAYVLDDRLNVAPVGQPGELFIGGGALARGYAGRPDLTAERFVPDPVAGVPGRRLYRSGDLARWRADGVLEFLGRVDDQVKIRGFRIELAEVRAALAAHPGLRDAVVTVHEDEATGKRLVGYVVPEPGQAAPGPADLRAHMHRRLPEYMVPALFVAVDAIPLTEHGKVDRRALPAPEVTADEDAEYAPPTTEAEETLAEIWAQVLQAEQVGIHDNFFALGGDSMLSLQIVARARKAGLEVSVAEVFEAQTVAELARVARPATDGIRAEQGAVSGPVPLLPVQRWFAEHEIGARDHWNWSGVFALRPGTDTGMLEQVVHALVDHHDALRMRLAFDSARHDWAQYNAPSEDAEVFSVVDHRHVPDDHRDALVTEAMAAAQTSLDLADGPLLRVLCFDRGDDPAWLGITVHHLVVDLLSWNVLLEDLHLGYEALAATGSLDGAFGPKTTSFKEWAEELDAYAASGAARAELPYWTRQLEPGFEVPLDTRGPNTEASRATVTALLDADATAALLGRAHRAYGTRINDLLLAALLPALGGWAGVDRLTIGLENHGRHPVTDAAGRMDLSRTVGWFTSIHPVALSAADPSDPGTLVTAVRDELRSVPNGGVGFGALRRLAPEDDAVRELRAWPDPQVVFNYSGGFDAVEDDEVGLFAEELPDELNGTVMTEDQRRPYVLQIEAARTGDGRLEFEWGYSTALHRPETIARVAQAHVAALRELIEHCDRPST</sequence>
<dbReference type="PROSITE" id="PS00012">
    <property type="entry name" value="PHOSPHOPANTETHEINE"/>
    <property type="match status" value="1"/>
</dbReference>
<dbReference type="NCBIfam" id="TIGR01733">
    <property type="entry name" value="AA-adenyl-dom"/>
    <property type="match status" value="1"/>
</dbReference>
<dbReference type="InterPro" id="IPR020845">
    <property type="entry name" value="AMP-binding_CS"/>
</dbReference>
<dbReference type="FunFam" id="3.40.50.12780:FF:000012">
    <property type="entry name" value="Non-ribosomal peptide synthetase"/>
    <property type="match status" value="1"/>
</dbReference>